<dbReference type="EMBL" id="GISG01211117">
    <property type="protein sequence ID" value="MBA4661172.1"/>
    <property type="molecule type" value="Transcribed_RNA"/>
</dbReference>
<dbReference type="AlphaFoldDB" id="A0A7C9A731"/>
<protein>
    <submittedName>
        <fullName evidence="1">Uncharacterized protein</fullName>
    </submittedName>
</protein>
<accession>A0A7C9A731</accession>
<reference evidence="1" key="2">
    <citation type="submission" date="2020-07" db="EMBL/GenBank/DDBJ databases">
        <authorList>
            <person name="Vera ALvarez R."/>
            <person name="Arias-Moreno D.M."/>
            <person name="Jimenez-Jacinto V."/>
            <person name="Jimenez-Bremont J.F."/>
            <person name="Swaminathan K."/>
            <person name="Moose S.P."/>
            <person name="Guerrero-Gonzalez M.L."/>
            <person name="Marino-Ramirez L."/>
            <person name="Landsman D."/>
            <person name="Rodriguez-Kessler M."/>
            <person name="Delgado-Sanchez P."/>
        </authorList>
    </citation>
    <scope>NUCLEOTIDE SEQUENCE</scope>
    <source>
        <tissue evidence="1">Cladode</tissue>
    </source>
</reference>
<organism evidence="1">
    <name type="scientific">Opuntia streptacantha</name>
    <name type="common">Prickly pear cactus</name>
    <name type="synonym">Opuntia cardona</name>
    <dbReference type="NCBI Taxonomy" id="393608"/>
    <lineage>
        <taxon>Eukaryota</taxon>
        <taxon>Viridiplantae</taxon>
        <taxon>Streptophyta</taxon>
        <taxon>Embryophyta</taxon>
        <taxon>Tracheophyta</taxon>
        <taxon>Spermatophyta</taxon>
        <taxon>Magnoliopsida</taxon>
        <taxon>eudicotyledons</taxon>
        <taxon>Gunneridae</taxon>
        <taxon>Pentapetalae</taxon>
        <taxon>Caryophyllales</taxon>
        <taxon>Cactineae</taxon>
        <taxon>Cactaceae</taxon>
        <taxon>Opuntioideae</taxon>
        <taxon>Opuntia</taxon>
    </lineage>
</organism>
<proteinExistence type="predicted"/>
<dbReference type="EMBL" id="GISG01211124">
    <property type="protein sequence ID" value="MBA4661179.1"/>
    <property type="molecule type" value="Transcribed_RNA"/>
</dbReference>
<reference evidence="1" key="1">
    <citation type="journal article" date="2013" name="J. Plant Res.">
        <title>Effect of fungi and light on seed germination of three Opuntia species from semiarid lands of central Mexico.</title>
        <authorList>
            <person name="Delgado-Sanchez P."/>
            <person name="Jimenez-Bremont J.F."/>
            <person name="Guerrero-Gonzalez Mde L."/>
            <person name="Flores J."/>
        </authorList>
    </citation>
    <scope>NUCLEOTIDE SEQUENCE</scope>
    <source>
        <tissue evidence="1">Cladode</tissue>
    </source>
</reference>
<evidence type="ECO:0000313" key="1">
    <source>
        <dbReference type="EMBL" id="MBA4661172.1"/>
    </source>
</evidence>
<sequence>MPIHGGIMPESLLLHRSSVVRVEHLDKTFGIGPIRLFLCRCRYCKEEKLEHGGIKPVKLFSERSKCESCSLHISIGIWPCKSLLDSDMCFNHCKLPMKPGS</sequence>
<name>A0A7C9A731_OPUST</name>